<evidence type="ECO:0000256" key="1">
    <source>
        <dbReference type="ARBA" id="ARBA00023015"/>
    </source>
</evidence>
<protein>
    <submittedName>
        <fullName evidence="5">Transcriptional regulator</fullName>
    </submittedName>
</protein>
<feature type="domain" description="HTH hxlR-type" evidence="4">
    <location>
        <begin position="2"/>
        <end position="107"/>
    </location>
</feature>
<gene>
    <name evidence="5" type="ORF">C2R22_15010</name>
</gene>
<keyword evidence="1" id="KW-0805">Transcription regulation</keyword>
<organism evidence="5 6">
    <name type="scientific">Salinigranum rubrum</name>
    <dbReference type="NCBI Taxonomy" id="755307"/>
    <lineage>
        <taxon>Archaea</taxon>
        <taxon>Methanobacteriati</taxon>
        <taxon>Methanobacteriota</taxon>
        <taxon>Stenosarchaea group</taxon>
        <taxon>Halobacteria</taxon>
        <taxon>Halobacteriales</taxon>
        <taxon>Haloferacaceae</taxon>
        <taxon>Salinigranum</taxon>
    </lineage>
</organism>
<dbReference type="InterPro" id="IPR011991">
    <property type="entry name" value="ArsR-like_HTH"/>
</dbReference>
<keyword evidence="6" id="KW-1185">Reference proteome</keyword>
<dbReference type="SUPFAM" id="SSF46785">
    <property type="entry name" value="Winged helix' DNA-binding domain"/>
    <property type="match status" value="1"/>
</dbReference>
<reference evidence="5 6" key="1">
    <citation type="submission" date="2018-01" db="EMBL/GenBank/DDBJ databases">
        <title>Complete genome sequence of Salinigranum rubrum GX10T, an extremely halophilic archaeon isolated from a marine solar saltern.</title>
        <authorList>
            <person name="Han S."/>
        </authorList>
    </citation>
    <scope>NUCLEOTIDE SEQUENCE [LARGE SCALE GENOMIC DNA]</scope>
    <source>
        <strain evidence="5 6">GX10</strain>
    </source>
</reference>
<dbReference type="GeneID" id="35593428"/>
<keyword evidence="2" id="KW-0238">DNA-binding</keyword>
<keyword evidence="3" id="KW-0804">Transcription</keyword>
<dbReference type="EMBL" id="CP026309">
    <property type="protein sequence ID" value="AUV84009.1"/>
    <property type="molecule type" value="Genomic_DNA"/>
</dbReference>
<sequence>MCEYEELDWKREWHGLWSILSCKWTFHVLRLLLIDDYGFNEIKRELDGITATMLSRRLTQLEDEGVIQREVLDTKPPSTRYSLTETGEELAQILKQIEQLRPFSNGD</sequence>
<dbReference type="KEGG" id="srub:C2R22_15010"/>
<dbReference type="InterPro" id="IPR036388">
    <property type="entry name" value="WH-like_DNA-bd_sf"/>
</dbReference>
<dbReference type="CDD" id="cd00090">
    <property type="entry name" value="HTH_ARSR"/>
    <property type="match status" value="1"/>
</dbReference>
<dbReference type="PROSITE" id="PS51118">
    <property type="entry name" value="HTH_HXLR"/>
    <property type="match status" value="1"/>
</dbReference>
<evidence type="ECO:0000256" key="3">
    <source>
        <dbReference type="ARBA" id="ARBA00023163"/>
    </source>
</evidence>
<name>A0A2I8VS19_9EURY</name>
<dbReference type="PANTHER" id="PTHR33204">
    <property type="entry name" value="TRANSCRIPTIONAL REGULATOR, MARR FAMILY"/>
    <property type="match status" value="1"/>
</dbReference>
<dbReference type="Gene3D" id="1.10.10.10">
    <property type="entry name" value="Winged helix-like DNA-binding domain superfamily/Winged helix DNA-binding domain"/>
    <property type="match status" value="1"/>
</dbReference>
<evidence type="ECO:0000256" key="2">
    <source>
        <dbReference type="ARBA" id="ARBA00023125"/>
    </source>
</evidence>
<dbReference type="GO" id="GO:0003677">
    <property type="term" value="F:DNA binding"/>
    <property type="evidence" value="ECO:0007669"/>
    <property type="project" value="UniProtKB-KW"/>
</dbReference>
<dbReference type="OrthoDB" id="10490at2157"/>
<dbReference type="InterPro" id="IPR002577">
    <property type="entry name" value="HTH_HxlR"/>
</dbReference>
<dbReference type="AlphaFoldDB" id="A0A2I8VS19"/>
<evidence type="ECO:0000259" key="4">
    <source>
        <dbReference type="PROSITE" id="PS51118"/>
    </source>
</evidence>
<dbReference type="PANTHER" id="PTHR33204:SF18">
    <property type="entry name" value="TRANSCRIPTIONAL REGULATORY PROTEIN"/>
    <property type="match status" value="1"/>
</dbReference>
<evidence type="ECO:0000313" key="6">
    <source>
        <dbReference type="Proteomes" id="UP000236584"/>
    </source>
</evidence>
<evidence type="ECO:0000313" key="5">
    <source>
        <dbReference type="EMBL" id="AUV84009.1"/>
    </source>
</evidence>
<proteinExistence type="predicted"/>
<dbReference type="Proteomes" id="UP000236584">
    <property type="component" value="Chromosome"/>
</dbReference>
<dbReference type="InterPro" id="IPR036390">
    <property type="entry name" value="WH_DNA-bd_sf"/>
</dbReference>
<dbReference type="RefSeq" id="WP_103427698.1">
    <property type="nucleotide sequence ID" value="NZ_CP026309.1"/>
</dbReference>
<accession>A0A2I8VS19</accession>
<dbReference type="Pfam" id="PF01638">
    <property type="entry name" value="HxlR"/>
    <property type="match status" value="1"/>
</dbReference>